<dbReference type="STRING" id="1770053.SAMN05216551_101105"/>
<dbReference type="SUPFAM" id="SSF56529">
    <property type="entry name" value="FAH"/>
    <property type="match status" value="1"/>
</dbReference>
<dbReference type="Proteomes" id="UP000243719">
    <property type="component" value="Unassembled WGS sequence"/>
</dbReference>
<reference evidence="4" key="1">
    <citation type="submission" date="2016-09" db="EMBL/GenBank/DDBJ databases">
        <authorList>
            <person name="Varghese N."/>
            <person name="Submissions S."/>
        </authorList>
    </citation>
    <scope>NUCLEOTIDE SEQUENCE [LARGE SCALE GENOMIC DNA]</scope>
    <source>
        <strain evidence="4">JS23</strain>
    </source>
</reference>
<evidence type="ECO:0000313" key="3">
    <source>
        <dbReference type="EMBL" id="SDV46133.1"/>
    </source>
</evidence>
<sequence length="262" mass="28131">MSSPMAVSDQVTRYAALLDDAAREAREVAQFDTDNRLSLDDAYAIQSASIARRLARGERRVGVKMGFTSRAKMLQMGLSDVIWGRLTSDMQIEEGGSSLFSRYVHPRVEPEIAFVLKRELAGDVTGPEALAAVEAVAPALEIIDSRYRDFKFTLPEVIADNASSSGFVLGAWRDPKLDFGNLGLTLSLDGRVVQVGSTAALLGHPLRSLVAAARLSAAAGEPLQPGWIVMAGGATPAEWIRPGQYVSVDMEQLGSAGFHVKV</sequence>
<organism evidence="3 4">
    <name type="scientific">Chitinasiproducens palmae</name>
    <dbReference type="NCBI Taxonomy" id="1770053"/>
    <lineage>
        <taxon>Bacteria</taxon>
        <taxon>Pseudomonadati</taxon>
        <taxon>Pseudomonadota</taxon>
        <taxon>Betaproteobacteria</taxon>
        <taxon>Burkholderiales</taxon>
        <taxon>Burkholderiaceae</taxon>
        <taxon>Chitinasiproducens</taxon>
    </lineage>
</organism>
<dbReference type="GO" id="GO:0008684">
    <property type="term" value="F:2-oxopent-4-enoate hydratase activity"/>
    <property type="evidence" value="ECO:0007669"/>
    <property type="project" value="TreeGrafter"/>
</dbReference>
<accession>A0A1H2PIN4</accession>
<dbReference type="GO" id="GO:0005737">
    <property type="term" value="C:cytoplasm"/>
    <property type="evidence" value="ECO:0007669"/>
    <property type="project" value="TreeGrafter"/>
</dbReference>
<dbReference type="Pfam" id="PF01557">
    <property type="entry name" value="FAA_hydrolase"/>
    <property type="match status" value="1"/>
</dbReference>
<evidence type="ECO:0000313" key="4">
    <source>
        <dbReference type="Proteomes" id="UP000243719"/>
    </source>
</evidence>
<keyword evidence="1" id="KW-0456">Lyase</keyword>
<dbReference type="EMBL" id="FNLO01000001">
    <property type="protein sequence ID" value="SDV46133.1"/>
    <property type="molecule type" value="Genomic_DNA"/>
</dbReference>
<dbReference type="PANTHER" id="PTHR30143:SF0">
    <property type="entry name" value="2-KETO-4-PENTENOATE HYDRATASE"/>
    <property type="match status" value="1"/>
</dbReference>
<protein>
    <submittedName>
        <fullName evidence="3">2-keto-4-pentenoate hydratase</fullName>
    </submittedName>
</protein>
<proteinExistence type="predicted"/>
<name>A0A1H2PIN4_9BURK</name>
<dbReference type="InterPro" id="IPR036663">
    <property type="entry name" value="Fumarylacetoacetase_C_sf"/>
</dbReference>
<dbReference type="AlphaFoldDB" id="A0A1H2PIN4"/>
<dbReference type="PANTHER" id="PTHR30143">
    <property type="entry name" value="ACID HYDRATASE"/>
    <property type="match status" value="1"/>
</dbReference>
<dbReference type="InterPro" id="IPR011234">
    <property type="entry name" value="Fumarylacetoacetase-like_C"/>
</dbReference>
<evidence type="ECO:0000259" key="2">
    <source>
        <dbReference type="Pfam" id="PF01557"/>
    </source>
</evidence>
<gene>
    <name evidence="3" type="ORF">SAMN05216551_101105</name>
</gene>
<dbReference type="Gene3D" id="3.90.850.10">
    <property type="entry name" value="Fumarylacetoacetase-like, C-terminal domain"/>
    <property type="match status" value="1"/>
</dbReference>
<evidence type="ECO:0000256" key="1">
    <source>
        <dbReference type="ARBA" id="ARBA00023239"/>
    </source>
</evidence>
<dbReference type="InterPro" id="IPR050772">
    <property type="entry name" value="Hydratase-Decarb/MhpD_sf"/>
</dbReference>
<feature type="domain" description="Fumarylacetoacetase-like C-terminal" evidence="2">
    <location>
        <begin position="106"/>
        <end position="260"/>
    </location>
</feature>
<keyword evidence="4" id="KW-1185">Reference proteome</keyword>